<dbReference type="InterPro" id="IPR036259">
    <property type="entry name" value="MFS_trans_sf"/>
</dbReference>
<dbReference type="InterPro" id="IPR050814">
    <property type="entry name" value="Myo-inositol_Transporter"/>
</dbReference>
<sequence>MGLIERLGRRRVLLSSLLSVVVTLLMMGAAFYLIDSQSAVVDSCIGPMPWVFNAEVYPLWARGTCVSLSTFTNWMFNLLVSLTFLTLRQSITKYGTFMLYAGLSSIGLVIFYFHMPETTGFQIEDVETLFMDDNDKRRRYINDERRTLSQSPA</sequence>
<evidence type="ECO:0000256" key="3">
    <source>
        <dbReference type="ARBA" id="ARBA00022692"/>
    </source>
</evidence>
<keyword evidence="5 6" id="KW-0472">Membrane</keyword>
<evidence type="ECO:0000313" key="9">
    <source>
        <dbReference type="Proteomes" id="UP000267096"/>
    </source>
</evidence>
<dbReference type="PROSITE" id="PS50850">
    <property type="entry name" value="MFS"/>
    <property type="match status" value="1"/>
</dbReference>
<feature type="domain" description="Major facilitator superfamily (MFS) profile" evidence="7">
    <location>
        <begin position="1"/>
        <end position="119"/>
    </location>
</feature>
<comment type="subcellular location">
    <subcellularLocation>
        <location evidence="1">Membrane</location>
        <topology evidence="1">Multi-pass membrane protein</topology>
    </subcellularLocation>
</comment>
<dbReference type="Proteomes" id="UP000267096">
    <property type="component" value="Unassembled WGS sequence"/>
</dbReference>
<feature type="transmembrane region" description="Helical" evidence="6">
    <location>
        <begin position="12"/>
        <end position="34"/>
    </location>
</feature>
<gene>
    <name evidence="8" type="ORF">ASIM_LOCUS14882</name>
</gene>
<protein>
    <submittedName>
        <fullName evidence="10">MFS domain-containing protein</fullName>
    </submittedName>
</protein>
<dbReference type="Pfam" id="PF00083">
    <property type="entry name" value="Sugar_tr"/>
    <property type="match status" value="1"/>
</dbReference>
<evidence type="ECO:0000256" key="5">
    <source>
        <dbReference type="ARBA" id="ARBA00023136"/>
    </source>
</evidence>
<feature type="transmembrane region" description="Helical" evidence="6">
    <location>
        <begin position="97"/>
        <end position="115"/>
    </location>
</feature>
<dbReference type="SUPFAM" id="SSF103473">
    <property type="entry name" value="MFS general substrate transporter"/>
    <property type="match status" value="1"/>
</dbReference>
<organism evidence="10">
    <name type="scientific">Anisakis simplex</name>
    <name type="common">Herring worm</name>
    <dbReference type="NCBI Taxonomy" id="6269"/>
    <lineage>
        <taxon>Eukaryota</taxon>
        <taxon>Metazoa</taxon>
        <taxon>Ecdysozoa</taxon>
        <taxon>Nematoda</taxon>
        <taxon>Chromadorea</taxon>
        <taxon>Rhabditida</taxon>
        <taxon>Spirurina</taxon>
        <taxon>Ascaridomorpha</taxon>
        <taxon>Ascaridoidea</taxon>
        <taxon>Anisakidae</taxon>
        <taxon>Anisakis</taxon>
        <taxon>Anisakis simplex complex</taxon>
    </lineage>
</organism>
<evidence type="ECO:0000256" key="4">
    <source>
        <dbReference type="ARBA" id="ARBA00022989"/>
    </source>
</evidence>
<keyword evidence="9" id="KW-1185">Reference proteome</keyword>
<name>A0A0M3K3D4_ANISI</name>
<evidence type="ECO:0000259" key="7">
    <source>
        <dbReference type="PROSITE" id="PS50850"/>
    </source>
</evidence>
<dbReference type="PANTHER" id="PTHR48020:SF12">
    <property type="entry name" value="PROTON MYO-INOSITOL COTRANSPORTER"/>
    <property type="match status" value="1"/>
</dbReference>
<keyword evidence="2" id="KW-0813">Transport</keyword>
<evidence type="ECO:0000256" key="6">
    <source>
        <dbReference type="SAM" id="Phobius"/>
    </source>
</evidence>
<evidence type="ECO:0000256" key="2">
    <source>
        <dbReference type="ARBA" id="ARBA00022448"/>
    </source>
</evidence>
<dbReference type="EMBL" id="UYRR01031982">
    <property type="protein sequence ID" value="VDK53597.1"/>
    <property type="molecule type" value="Genomic_DNA"/>
</dbReference>
<dbReference type="GO" id="GO:0016324">
    <property type="term" value="C:apical plasma membrane"/>
    <property type="evidence" value="ECO:0007669"/>
    <property type="project" value="TreeGrafter"/>
</dbReference>
<dbReference type="WBParaSite" id="ASIM_0001547301-mRNA-1">
    <property type="protein sequence ID" value="ASIM_0001547301-mRNA-1"/>
    <property type="gene ID" value="ASIM_0001547301"/>
</dbReference>
<reference evidence="8 9" key="2">
    <citation type="submission" date="2018-11" db="EMBL/GenBank/DDBJ databases">
        <authorList>
            <consortium name="Pathogen Informatics"/>
        </authorList>
    </citation>
    <scope>NUCLEOTIDE SEQUENCE [LARGE SCALE GENOMIC DNA]</scope>
</reference>
<dbReference type="PANTHER" id="PTHR48020">
    <property type="entry name" value="PROTON MYO-INOSITOL COTRANSPORTER"/>
    <property type="match status" value="1"/>
</dbReference>
<keyword evidence="4 6" id="KW-1133">Transmembrane helix</keyword>
<reference evidence="10" key="1">
    <citation type="submission" date="2017-02" db="UniProtKB">
        <authorList>
            <consortium name="WormBaseParasite"/>
        </authorList>
    </citation>
    <scope>IDENTIFICATION</scope>
</reference>
<keyword evidence="3 6" id="KW-0812">Transmembrane</keyword>
<dbReference type="Gene3D" id="1.20.1250.20">
    <property type="entry name" value="MFS general substrate transporter like domains"/>
    <property type="match status" value="1"/>
</dbReference>
<proteinExistence type="predicted"/>
<evidence type="ECO:0000313" key="10">
    <source>
        <dbReference type="WBParaSite" id="ASIM_0001547301-mRNA-1"/>
    </source>
</evidence>
<feature type="transmembrane region" description="Helical" evidence="6">
    <location>
        <begin position="59"/>
        <end position="85"/>
    </location>
</feature>
<evidence type="ECO:0000256" key="1">
    <source>
        <dbReference type="ARBA" id="ARBA00004141"/>
    </source>
</evidence>
<dbReference type="InterPro" id="IPR005828">
    <property type="entry name" value="MFS_sugar_transport-like"/>
</dbReference>
<accession>A0A0M3K3D4</accession>
<evidence type="ECO:0000313" key="8">
    <source>
        <dbReference type="EMBL" id="VDK53597.1"/>
    </source>
</evidence>
<dbReference type="OrthoDB" id="6339427at2759"/>
<dbReference type="InterPro" id="IPR020846">
    <property type="entry name" value="MFS_dom"/>
</dbReference>
<dbReference type="AlphaFoldDB" id="A0A0M3K3D4"/>
<dbReference type="GO" id="GO:0005366">
    <property type="term" value="F:myo-inositol:proton symporter activity"/>
    <property type="evidence" value="ECO:0007669"/>
    <property type="project" value="TreeGrafter"/>
</dbReference>